<dbReference type="GeneID" id="30179935"/>
<dbReference type="EMBL" id="KV454001">
    <property type="protein sequence ID" value="ODQ49577.1"/>
    <property type="molecule type" value="Genomic_DNA"/>
</dbReference>
<dbReference type="RefSeq" id="XP_019020690.1">
    <property type="nucleotide sequence ID" value="XM_019163248.1"/>
</dbReference>
<evidence type="ECO:0000313" key="1">
    <source>
        <dbReference type="EMBL" id="ODQ49577.1"/>
    </source>
</evidence>
<accession>A0A1E3NTU7</accession>
<dbReference type="AlphaFoldDB" id="A0A1E3NTU7"/>
<sequence length="279" mass="31669">MVRVNVSDNLQRPLLDYQSNSKISLKCLPSSSPIRNSHQRLLVFDQATKKSTVERDRISLQVNSSFSSSPIKKISHSVHARKKNNNLGKSEIDPCDFKCTQSDYFEPENELRSNLLLKSVNFIQKKSYTVDESVSSFLNRFNQDGVLDLGLDEVSYGAENNSTFNSNISPTSHKSALKYHISYFSNKLETIIEIPSSEDIDIDALKIQLVNSLRKALVLSQTGSRKYKVVILTPRPGASWFERKLQAYPLQFRNDFQYIIVTGKKSFAPKLKSCLKSFS</sequence>
<name>A0A1E3NTU7_9ASCO</name>
<reference evidence="1 2" key="1">
    <citation type="journal article" date="2016" name="Proc. Natl. Acad. Sci. U.S.A.">
        <title>Comparative genomics of biotechnologically important yeasts.</title>
        <authorList>
            <person name="Riley R."/>
            <person name="Haridas S."/>
            <person name="Wolfe K.H."/>
            <person name="Lopes M.R."/>
            <person name="Hittinger C.T."/>
            <person name="Goeker M."/>
            <person name="Salamov A.A."/>
            <person name="Wisecaver J.H."/>
            <person name="Long T.M."/>
            <person name="Calvey C.H."/>
            <person name="Aerts A.L."/>
            <person name="Barry K.W."/>
            <person name="Choi C."/>
            <person name="Clum A."/>
            <person name="Coughlan A.Y."/>
            <person name="Deshpande S."/>
            <person name="Douglass A.P."/>
            <person name="Hanson S.J."/>
            <person name="Klenk H.-P."/>
            <person name="LaButti K.M."/>
            <person name="Lapidus A."/>
            <person name="Lindquist E.A."/>
            <person name="Lipzen A.M."/>
            <person name="Meier-Kolthoff J.P."/>
            <person name="Ohm R.A."/>
            <person name="Otillar R.P."/>
            <person name="Pangilinan J.L."/>
            <person name="Peng Y."/>
            <person name="Rokas A."/>
            <person name="Rosa C.A."/>
            <person name="Scheuner C."/>
            <person name="Sibirny A.A."/>
            <person name="Slot J.C."/>
            <person name="Stielow J.B."/>
            <person name="Sun H."/>
            <person name="Kurtzman C.P."/>
            <person name="Blackwell M."/>
            <person name="Grigoriev I.V."/>
            <person name="Jeffries T.W."/>
        </authorList>
    </citation>
    <scope>NUCLEOTIDE SEQUENCE [LARGE SCALE GENOMIC DNA]</scope>
    <source>
        <strain evidence="1 2">NRRL Y-2026</strain>
    </source>
</reference>
<organism evidence="1 2">
    <name type="scientific">Pichia membranifaciens NRRL Y-2026</name>
    <dbReference type="NCBI Taxonomy" id="763406"/>
    <lineage>
        <taxon>Eukaryota</taxon>
        <taxon>Fungi</taxon>
        <taxon>Dikarya</taxon>
        <taxon>Ascomycota</taxon>
        <taxon>Saccharomycotina</taxon>
        <taxon>Pichiomycetes</taxon>
        <taxon>Pichiales</taxon>
        <taxon>Pichiaceae</taxon>
        <taxon>Pichia</taxon>
    </lineage>
</organism>
<proteinExistence type="predicted"/>
<protein>
    <submittedName>
        <fullName evidence="1">Uncharacterized protein</fullName>
    </submittedName>
</protein>
<dbReference type="Proteomes" id="UP000094455">
    <property type="component" value="Unassembled WGS sequence"/>
</dbReference>
<evidence type="ECO:0000313" key="2">
    <source>
        <dbReference type="Proteomes" id="UP000094455"/>
    </source>
</evidence>
<gene>
    <name evidence="1" type="ORF">PICMEDRAFT_57588</name>
</gene>
<keyword evidence="2" id="KW-1185">Reference proteome</keyword>
<dbReference type="OrthoDB" id="10542067at2759"/>